<name>A0ACC1YCC4_MELAZ</name>
<accession>A0ACC1YCC4</accession>
<reference evidence="1 2" key="1">
    <citation type="journal article" date="2023" name="Science">
        <title>Complex scaffold remodeling in plant triterpene biosynthesis.</title>
        <authorList>
            <person name="De La Pena R."/>
            <person name="Hodgson H."/>
            <person name="Liu J.C."/>
            <person name="Stephenson M.J."/>
            <person name="Martin A.C."/>
            <person name="Owen C."/>
            <person name="Harkess A."/>
            <person name="Leebens-Mack J."/>
            <person name="Jimenez L.E."/>
            <person name="Osbourn A."/>
            <person name="Sattely E.S."/>
        </authorList>
    </citation>
    <scope>NUCLEOTIDE SEQUENCE [LARGE SCALE GENOMIC DNA]</scope>
    <source>
        <strain evidence="2">cv. JPN11</strain>
        <tissue evidence="1">Leaf</tissue>
    </source>
</reference>
<gene>
    <name evidence="1" type="ORF">OWV82_008821</name>
</gene>
<proteinExistence type="predicted"/>
<evidence type="ECO:0000313" key="2">
    <source>
        <dbReference type="Proteomes" id="UP001164539"/>
    </source>
</evidence>
<protein>
    <submittedName>
        <fullName evidence="1">NAC domain-containing protein</fullName>
    </submittedName>
</protein>
<comment type="caution">
    <text evidence="1">The sequence shown here is derived from an EMBL/GenBank/DDBJ whole genome shotgun (WGS) entry which is preliminary data.</text>
</comment>
<organism evidence="1 2">
    <name type="scientific">Melia azedarach</name>
    <name type="common">Chinaberry tree</name>
    <dbReference type="NCBI Taxonomy" id="155640"/>
    <lineage>
        <taxon>Eukaryota</taxon>
        <taxon>Viridiplantae</taxon>
        <taxon>Streptophyta</taxon>
        <taxon>Embryophyta</taxon>
        <taxon>Tracheophyta</taxon>
        <taxon>Spermatophyta</taxon>
        <taxon>Magnoliopsida</taxon>
        <taxon>eudicotyledons</taxon>
        <taxon>Gunneridae</taxon>
        <taxon>Pentapetalae</taxon>
        <taxon>rosids</taxon>
        <taxon>malvids</taxon>
        <taxon>Sapindales</taxon>
        <taxon>Meliaceae</taxon>
        <taxon>Melia</taxon>
    </lineage>
</organism>
<keyword evidence="2" id="KW-1185">Reference proteome</keyword>
<dbReference type="Proteomes" id="UP001164539">
    <property type="component" value="Chromosome 4"/>
</dbReference>
<evidence type="ECO:0000313" key="1">
    <source>
        <dbReference type="EMBL" id="KAJ4721098.1"/>
    </source>
</evidence>
<sequence>MHESGPCIIVGHRFMPSDEELVEYYLYRKVSGIPIPFLEYFVKECDLYGDEPRKIWNSCGGNLLKGEEDLYFFTKLKKKTPKGSRINRKVGLDGGAWQGEDAPTEIVSTKTQKLIGSKKRFRYEKEGSDDNGCWIMHEYTLHASLLGKNESMNCVLCRIRKNQPTVKSQKSGKGKKRKVEDFQKSTQFVEAEQERFVSKQENKLVACINNVASQSSEASMVTMVQEEASCNTDMMCEEGREADGIDYSSVAGAGQYEVVVPLTMVQPQRMLSQEQNQQQMFVNDIESQYEATLEMMRQKILSDANHRFQGEETGGIDFAEQFQAPVVVVADHQTGMLQQDNEYEPLNGISDEDMCLLRKMFDHPIQSTEPEMMLTQQEFQRQHIQVESVECQYNATEEHEAPVAVPEQIVMSNQHECLDSDPLFGVELVDEEFCPVREAWIEELFKTKIEGPGENGGSTGVNWENVQSMYEMVCQIPEQQLASGENFVVPKCLC</sequence>
<dbReference type="EMBL" id="CM051397">
    <property type="protein sequence ID" value="KAJ4721098.1"/>
    <property type="molecule type" value="Genomic_DNA"/>
</dbReference>